<evidence type="ECO:0000313" key="14">
    <source>
        <dbReference type="Proteomes" id="UP000294796"/>
    </source>
</evidence>
<evidence type="ECO:0000256" key="6">
    <source>
        <dbReference type="ARBA" id="ARBA00023284"/>
    </source>
</evidence>
<protein>
    <submittedName>
        <fullName evidence="13">Glutathione-disulfide reductase</fullName>
        <ecNumber evidence="13">1.8.1.7</ecNumber>
    </submittedName>
</protein>
<reference evidence="13 14" key="1">
    <citation type="submission" date="2019-03" db="EMBL/GenBank/DDBJ databases">
        <title>Luteimonas zhaokaii sp.nov., isolated from the rectal contents of Plateau pika in Yushu, Qinghai Province, China.</title>
        <authorList>
            <person name="Zhang G."/>
        </authorList>
    </citation>
    <scope>NUCLEOTIDE SEQUENCE [LARGE SCALE GENOMIC DNA]</scope>
    <source>
        <strain evidence="13 14">B9</strain>
    </source>
</reference>
<feature type="binding site" evidence="8">
    <location>
        <begin position="180"/>
        <end position="187"/>
    </location>
    <ligand>
        <name>NAD(+)</name>
        <dbReference type="ChEBI" id="CHEBI:57540"/>
    </ligand>
</feature>
<dbReference type="GO" id="GO:0005829">
    <property type="term" value="C:cytosol"/>
    <property type="evidence" value="ECO:0007669"/>
    <property type="project" value="TreeGrafter"/>
</dbReference>
<dbReference type="Pfam" id="PF02852">
    <property type="entry name" value="Pyr_redox_dim"/>
    <property type="match status" value="1"/>
</dbReference>
<keyword evidence="3 8" id="KW-0274">FAD</keyword>
<dbReference type="PANTHER" id="PTHR42737:SF2">
    <property type="entry name" value="GLUTATHIONE REDUCTASE"/>
    <property type="match status" value="1"/>
</dbReference>
<feature type="domain" description="FAD/NAD(P)-binding" evidence="12">
    <location>
        <begin position="10"/>
        <end position="324"/>
    </location>
</feature>
<dbReference type="SUPFAM" id="SSF51905">
    <property type="entry name" value="FAD/NAD(P)-binding domain"/>
    <property type="match status" value="1"/>
</dbReference>
<dbReference type="InterPro" id="IPR036188">
    <property type="entry name" value="FAD/NAD-bd_sf"/>
</dbReference>
<dbReference type="GO" id="GO:0004362">
    <property type="term" value="F:glutathione-disulfide reductase (NADPH) activity"/>
    <property type="evidence" value="ECO:0007669"/>
    <property type="project" value="UniProtKB-EC"/>
</dbReference>
<dbReference type="Pfam" id="PF07992">
    <property type="entry name" value="Pyr_redox_2"/>
    <property type="match status" value="1"/>
</dbReference>
<dbReference type="GO" id="GO:0034599">
    <property type="term" value="P:cellular response to oxidative stress"/>
    <property type="evidence" value="ECO:0007669"/>
    <property type="project" value="TreeGrafter"/>
</dbReference>
<dbReference type="PRINTS" id="PR00411">
    <property type="entry name" value="PNDRDTASEI"/>
</dbReference>
<evidence type="ECO:0000313" key="13">
    <source>
        <dbReference type="EMBL" id="TDK25004.1"/>
    </source>
</evidence>
<feature type="disulfide bond" description="Redox-active" evidence="9">
    <location>
        <begin position="47"/>
        <end position="52"/>
    </location>
</feature>
<feature type="binding site" evidence="8">
    <location>
        <position position="120"/>
    </location>
    <ligand>
        <name>FAD</name>
        <dbReference type="ChEBI" id="CHEBI:57692"/>
    </ligand>
</feature>
<comment type="similarity">
    <text evidence="1 10">Belongs to the class-I pyridine nucleotide-disulfide oxidoreductase family.</text>
</comment>
<feature type="binding site" evidence="8">
    <location>
        <position position="309"/>
    </location>
    <ligand>
        <name>FAD</name>
        <dbReference type="ChEBI" id="CHEBI:57692"/>
    </ligand>
</feature>
<dbReference type="InterPro" id="IPR001100">
    <property type="entry name" value="Pyr_nuc-diS_OxRdtase"/>
</dbReference>
<dbReference type="PANTHER" id="PTHR42737">
    <property type="entry name" value="GLUTATHIONE REDUCTASE"/>
    <property type="match status" value="1"/>
</dbReference>
<evidence type="ECO:0000256" key="7">
    <source>
        <dbReference type="PIRSR" id="PIRSR000350-2"/>
    </source>
</evidence>
<evidence type="ECO:0000256" key="8">
    <source>
        <dbReference type="PIRSR" id="PIRSR000350-3"/>
    </source>
</evidence>
<name>A0A4R5TVA3_9GAMM</name>
<dbReference type="InterPro" id="IPR023753">
    <property type="entry name" value="FAD/NAD-binding_dom"/>
</dbReference>
<keyword evidence="6 10" id="KW-0676">Redox-active center</keyword>
<dbReference type="Proteomes" id="UP000294796">
    <property type="component" value="Unassembled WGS sequence"/>
</dbReference>
<dbReference type="PROSITE" id="PS00076">
    <property type="entry name" value="PYRIDINE_REDOX_1"/>
    <property type="match status" value="1"/>
</dbReference>
<keyword evidence="5" id="KW-1015">Disulfide bond</keyword>
<evidence type="ECO:0000256" key="5">
    <source>
        <dbReference type="ARBA" id="ARBA00023157"/>
    </source>
</evidence>
<dbReference type="GO" id="GO:0045454">
    <property type="term" value="P:cell redox homeostasis"/>
    <property type="evidence" value="ECO:0007669"/>
    <property type="project" value="InterPro"/>
</dbReference>
<dbReference type="EMBL" id="SMTF01000004">
    <property type="protein sequence ID" value="TDK25004.1"/>
    <property type="molecule type" value="Genomic_DNA"/>
</dbReference>
<evidence type="ECO:0000256" key="9">
    <source>
        <dbReference type="PIRSR" id="PIRSR000350-4"/>
    </source>
</evidence>
<evidence type="ECO:0000256" key="4">
    <source>
        <dbReference type="ARBA" id="ARBA00023002"/>
    </source>
</evidence>
<feature type="active site" description="Proton acceptor" evidence="7">
    <location>
        <position position="445"/>
    </location>
</feature>
<comment type="caution">
    <text evidence="13">The sequence shown here is derived from an EMBL/GenBank/DDBJ whole genome shotgun (WGS) entry which is preliminary data.</text>
</comment>
<dbReference type="InterPro" id="IPR012999">
    <property type="entry name" value="Pyr_OxRdtase_I_AS"/>
</dbReference>
<evidence type="ECO:0000256" key="3">
    <source>
        <dbReference type="ARBA" id="ARBA00022827"/>
    </source>
</evidence>
<dbReference type="NCBIfam" id="NF004776">
    <property type="entry name" value="PRK06116.1"/>
    <property type="match status" value="1"/>
</dbReference>
<dbReference type="Gene3D" id="3.30.390.30">
    <property type="match status" value="1"/>
</dbReference>
<gene>
    <name evidence="13" type="primary">gorA</name>
    <name evidence="13" type="ORF">E2F46_07470</name>
</gene>
<evidence type="ECO:0000259" key="11">
    <source>
        <dbReference type="Pfam" id="PF02852"/>
    </source>
</evidence>
<dbReference type="EC" id="1.8.1.7" evidence="13"/>
<evidence type="ECO:0000256" key="1">
    <source>
        <dbReference type="ARBA" id="ARBA00007532"/>
    </source>
</evidence>
<keyword evidence="8" id="KW-0547">Nucleotide-binding</keyword>
<organism evidence="13 14">
    <name type="scientific">Luteimonas aestuarii</name>
    <dbReference type="NCBI Taxonomy" id="453837"/>
    <lineage>
        <taxon>Bacteria</taxon>
        <taxon>Pseudomonadati</taxon>
        <taxon>Pseudomonadota</taxon>
        <taxon>Gammaproteobacteria</taxon>
        <taxon>Lysobacterales</taxon>
        <taxon>Lysobacteraceae</taxon>
        <taxon>Luteimonas</taxon>
    </lineage>
</organism>
<dbReference type="GO" id="GO:0006749">
    <property type="term" value="P:glutathione metabolic process"/>
    <property type="evidence" value="ECO:0007669"/>
    <property type="project" value="TreeGrafter"/>
</dbReference>
<comment type="cofactor">
    <cofactor evidence="8">
        <name>FAD</name>
        <dbReference type="ChEBI" id="CHEBI:57692"/>
    </cofactor>
    <text evidence="8">Binds 1 FAD per subunit.</text>
</comment>
<dbReference type="InterPro" id="IPR046952">
    <property type="entry name" value="GSHR/TRXR-like"/>
</dbReference>
<dbReference type="InterPro" id="IPR016156">
    <property type="entry name" value="FAD/NAD-linked_Rdtase_dimer_sf"/>
</dbReference>
<dbReference type="PRINTS" id="PR00368">
    <property type="entry name" value="FADPNR"/>
</dbReference>
<dbReference type="RefSeq" id="WP_133321456.1">
    <property type="nucleotide sequence ID" value="NZ_SMTF01000004.1"/>
</dbReference>
<dbReference type="SUPFAM" id="SSF55424">
    <property type="entry name" value="FAD/NAD-linked reductases, dimerisation (C-terminal) domain"/>
    <property type="match status" value="1"/>
</dbReference>
<sequence length="456" mass="48120">MSTAGADLDFDLVVLGGGSGGLAGAFRAAQHGARVALLEPGELGGTCVNVGCVPKKAMWIASELADRIALASRLGFDVPPSPGFDWAGFIADRQRYIHGIHGSYRKRLDEAGIVLMPSRGRLDDAHTVACEDGTRLRAGHILLATGARPRALGIPGGELAWSSDDFFDLCDPPGRVAMIGGGYIAVELAGVLQALGSRVDLFARSERLLSHADDELAVQLAENYRQQGVHLAFGYRLAAIERDGERLRLHDQAGAHSDAYDVVISAVGRQANTAGLGLEDAGIELDGDCNVVVDAQQRASLDHVSAVGDVTGKATLTPVAIAAARKAMDRVFGGQADARLDYEGIPTVVFAHPPLGAVGLTEAQARARHGDGAVHAYRVDFRPMAHALADRPVRSLFKLVCVGEARRVVGIHLLGEGADEILQGFAVAMKKGITLDDLHDTVAIHPTSAEELVLMR</sequence>
<feature type="binding site" evidence="8">
    <location>
        <position position="268"/>
    </location>
    <ligand>
        <name>NAD(+)</name>
        <dbReference type="ChEBI" id="CHEBI:57540"/>
    </ligand>
</feature>
<dbReference type="PIRSF" id="PIRSF000350">
    <property type="entry name" value="Mercury_reductase_MerA"/>
    <property type="match status" value="1"/>
</dbReference>
<keyword evidence="4 10" id="KW-0560">Oxidoreductase</keyword>
<feature type="binding site" evidence="8">
    <location>
        <position position="56"/>
    </location>
    <ligand>
        <name>FAD</name>
        <dbReference type="ChEBI" id="CHEBI:57692"/>
    </ligand>
</feature>
<dbReference type="OrthoDB" id="9800167at2"/>
<dbReference type="AlphaFoldDB" id="A0A4R5TVA3"/>
<evidence type="ECO:0000256" key="2">
    <source>
        <dbReference type="ARBA" id="ARBA00022630"/>
    </source>
</evidence>
<feature type="domain" description="Pyridine nucleotide-disulphide oxidoreductase dimerisation" evidence="11">
    <location>
        <begin position="345"/>
        <end position="455"/>
    </location>
</feature>
<dbReference type="Gene3D" id="3.50.50.60">
    <property type="entry name" value="FAD/NAD(P)-binding domain"/>
    <property type="match status" value="2"/>
</dbReference>
<evidence type="ECO:0000259" key="12">
    <source>
        <dbReference type="Pfam" id="PF07992"/>
    </source>
</evidence>
<proteinExistence type="inferred from homology"/>
<keyword evidence="8" id="KW-0520">NAD</keyword>
<dbReference type="GO" id="GO:0050660">
    <property type="term" value="F:flavin adenine dinucleotide binding"/>
    <property type="evidence" value="ECO:0007669"/>
    <property type="project" value="InterPro"/>
</dbReference>
<evidence type="ECO:0000256" key="10">
    <source>
        <dbReference type="RuleBase" id="RU003691"/>
    </source>
</evidence>
<keyword evidence="14" id="KW-1185">Reference proteome</keyword>
<accession>A0A4R5TVA3</accession>
<keyword evidence="2 10" id="KW-0285">Flavoprotein</keyword>
<dbReference type="InterPro" id="IPR004099">
    <property type="entry name" value="Pyr_nucl-diS_OxRdtase_dimer"/>
</dbReference>